<gene>
    <name evidence="1" type="ORF">JTE90_013998</name>
</gene>
<sequence>MLRTGTNHREKIKVGKKYKAIKDVL</sequence>
<comment type="caution">
    <text evidence="1">The sequence shown here is derived from an EMBL/GenBank/DDBJ whole genome shotgun (WGS) entry which is preliminary data.</text>
</comment>
<dbReference type="Proteomes" id="UP000827092">
    <property type="component" value="Unassembled WGS sequence"/>
</dbReference>
<dbReference type="EMBL" id="JAFNEN010000654">
    <property type="protein sequence ID" value="KAG8178991.1"/>
    <property type="molecule type" value="Genomic_DNA"/>
</dbReference>
<protein>
    <submittedName>
        <fullName evidence="1">Uncharacterized protein</fullName>
    </submittedName>
</protein>
<name>A0AAV6U5R5_9ARAC</name>
<evidence type="ECO:0000313" key="2">
    <source>
        <dbReference type="Proteomes" id="UP000827092"/>
    </source>
</evidence>
<evidence type="ECO:0000313" key="1">
    <source>
        <dbReference type="EMBL" id="KAG8178991.1"/>
    </source>
</evidence>
<reference evidence="1 2" key="1">
    <citation type="journal article" date="2022" name="Nat. Ecol. Evol.">
        <title>A masculinizing supergene underlies an exaggerated male reproductive morph in a spider.</title>
        <authorList>
            <person name="Hendrickx F."/>
            <person name="De Corte Z."/>
            <person name="Sonet G."/>
            <person name="Van Belleghem S.M."/>
            <person name="Kostlbacher S."/>
            <person name="Vangestel C."/>
        </authorList>
    </citation>
    <scope>NUCLEOTIDE SEQUENCE [LARGE SCALE GENOMIC DNA]</scope>
    <source>
        <strain evidence="1">W744_W776</strain>
    </source>
</reference>
<organism evidence="1 2">
    <name type="scientific">Oedothorax gibbosus</name>
    <dbReference type="NCBI Taxonomy" id="931172"/>
    <lineage>
        <taxon>Eukaryota</taxon>
        <taxon>Metazoa</taxon>
        <taxon>Ecdysozoa</taxon>
        <taxon>Arthropoda</taxon>
        <taxon>Chelicerata</taxon>
        <taxon>Arachnida</taxon>
        <taxon>Araneae</taxon>
        <taxon>Araneomorphae</taxon>
        <taxon>Entelegynae</taxon>
        <taxon>Araneoidea</taxon>
        <taxon>Linyphiidae</taxon>
        <taxon>Erigoninae</taxon>
        <taxon>Oedothorax</taxon>
    </lineage>
</organism>
<keyword evidence="2" id="KW-1185">Reference proteome</keyword>
<dbReference type="AlphaFoldDB" id="A0AAV6U5R5"/>
<accession>A0AAV6U5R5</accession>
<feature type="non-terminal residue" evidence="1">
    <location>
        <position position="25"/>
    </location>
</feature>
<proteinExistence type="predicted"/>